<evidence type="ECO:0008006" key="4">
    <source>
        <dbReference type="Google" id="ProtNLM"/>
    </source>
</evidence>
<evidence type="ECO:0000313" key="2">
    <source>
        <dbReference type="EMBL" id="MBE1559783.1"/>
    </source>
</evidence>
<keyword evidence="3" id="KW-1185">Reference proteome</keyword>
<organism evidence="2 3">
    <name type="scientific">Nonomuraea africana</name>
    <dbReference type="NCBI Taxonomy" id="46171"/>
    <lineage>
        <taxon>Bacteria</taxon>
        <taxon>Bacillati</taxon>
        <taxon>Actinomycetota</taxon>
        <taxon>Actinomycetes</taxon>
        <taxon>Streptosporangiales</taxon>
        <taxon>Streptosporangiaceae</taxon>
        <taxon>Nonomuraea</taxon>
    </lineage>
</organism>
<dbReference type="EMBL" id="JADBEF010000001">
    <property type="protein sequence ID" value="MBE1559783.1"/>
    <property type="molecule type" value="Genomic_DNA"/>
</dbReference>
<evidence type="ECO:0000313" key="3">
    <source>
        <dbReference type="Proteomes" id="UP000661607"/>
    </source>
</evidence>
<keyword evidence="1" id="KW-0732">Signal</keyword>
<protein>
    <recommendedName>
        <fullName evidence="4">Secreted protein</fullName>
    </recommendedName>
</protein>
<gene>
    <name evidence="2" type="ORF">H4W81_002562</name>
</gene>
<accession>A0ABR9KDK4</accession>
<feature type="chain" id="PRO_5046619708" description="Secreted protein" evidence="1">
    <location>
        <begin position="28"/>
        <end position="178"/>
    </location>
</feature>
<evidence type="ECO:0000256" key="1">
    <source>
        <dbReference type="SAM" id="SignalP"/>
    </source>
</evidence>
<comment type="caution">
    <text evidence="2">The sequence shown here is derived from an EMBL/GenBank/DDBJ whole genome shotgun (WGS) entry which is preliminary data.</text>
</comment>
<proteinExistence type="predicted"/>
<dbReference type="RefSeq" id="WP_344820885.1">
    <property type="nucleotide sequence ID" value="NZ_BAAASY010000045.1"/>
</dbReference>
<sequence>MQDRYRTILGIAAVCGAGLLTALPAQAQPAKSHHAAPIQAVTAVQARSVVVAHPGDAAAAPGLPTPVQAQGRWINLGHDSHTPTKAWWVKRQYKSRSKTLQVVFRCWDGGDKTKIIAELRRVITRDVDWPVKDSGYRSCGNGVKHYLKIKAKKGTNYTVSFFLKGHKHTIEYWMQNEL</sequence>
<name>A0ABR9KDK4_9ACTN</name>
<reference evidence="2 3" key="1">
    <citation type="submission" date="2020-10" db="EMBL/GenBank/DDBJ databases">
        <title>Sequencing the genomes of 1000 actinobacteria strains.</title>
        <authorList>
            <person name="Klenk H.-P."/>
        </authorList>
    </citation>
    <scope>NUCLEOTIDE SEQUENCE [LARGE SCALE GENOMIC DNA]</scope>
    <source>
        <strain evidence="2 3">DSM 43748</strain>
    </source>
</reference>
<dbReference type="Proteomes" id="UP000661607">
    <property type="component" value="Unassembled WGS sequence"/>
</dbReference>
<feature type="signal peptide" evidence="1">
    <location>
        <begin position="1"/>
        <end position="27"/>
    </location>
</feature>